<dbReference type="GO" id="GO:0004672">
    <property type="term" value="F:protein kinase activity"/>
    <property type="evidence" value="ECO:0007669"/>
    <property type="project" value="InterPro"/>
</dbReference>
<dbReference type="AlphaFoldDB" id="W4L3T7"/>
<dbReference type="GO" id="GO:0005524">
    <property type="term" value="F:ATP binding"/>
    <property type="evidence" value="ECO:0007669"/>
    <property type="project" value="InterPro"/>
</dbReference>
<gene>
    <name evidence="2" type="ORF">ETSY1_45760</name>
</gene>
<dbReference type="InterPro" id="IPR011009">
    <property type="entry name" value="Kinase-like_dom_sf"/>
</dbReference>
<name>W4L3T7_ENTF1</name>
<dbReference type="InterPro" id="IPR001245">
    <property type="entry name" value="Ser-Thr/Tyr_kinase_cat_dom"/>
</dbReference>
<comment type="caution">
    <text evidence="2">The sequence shown here is derived from an EMBL/GenBank/DDBJ whole genome shotgun (WGS) entry which is preliminary data.</text>
</comment>
<evidence type="ECO:0000313" key="2">
    <source>
        <dbReference type="EMBL" id="ETW91996.1"/>
    </source>
</evidence>
<proteinExistence type="predicted"/>
<dbReference type="InterPro" id="IPR000719">
    <property type="entry name" value="Prot_kinase_dom"/>
</dbReference>
<dbReference type="EMBL" id="AZHW01001758">
    <property type="protein sequence ID" value="ETW91996.1"/>
    <property type="molecule type" value="Genomic_DNA"/>
</dbReference>
<dbReference type="Gene3D" id="3.30.200.20">
    <property type="entry name" value="Phosphorylase Kinase, domain 1"/>
    <property type="match status" value="1"/>
</dbReference>
<evidence type="ECO:0000313" key="3">
    <source>
        <dbReference type="Proteomes" id="UP000019141"/>
    </source>
</evidence>
<dbReference type="Pfam" id="PF07714">
    <property type="entry name" value="PK_Tyr_Ser-Thr"/>
    <property type="match status" value="1"/>
</dbReference>
<dbReference type="SUPFAM" id="SSF56112">
    <property type="entry name" value="Protein kinase-like (PK-like)"/>
    <property type="match status" value="1"/>
</dbReference>
<evidence type="ECO:0000259" key="1">
    <source>
        <dbReference type="PROSITE" id="PS50011"/>
    </source>
</evidence>
<feature type="domain" description="Protein kinase" evidence="1">
    <location>
        <begin position="21"/>
        <end position="129"/>
    </location>
</feature>
<protein>
    <recommendedName>
        <fullName evidence="1">Protein kinase domain-containing protein</fullName>
    </recommendedName>
</protein>
<accession>W4L3T7</accession>
<keyword evidence="3" id="KW-1185">Reference proteome</keyword>
<dbReference type="PROSITE" id="PS50011">
    <property type="entry name" value="PROTEIN_KINASE_DOM"/>
    <property type="match status" value="1"/>
</dbReference>
<dbReference type="Proteomes" id="UP000019141">
    <property type="component" value="Unassembled WGS sequence"/>
</dbReference>
<sequence length="129" mass="14097">MADRFLDAHPGLRPYVLSNLQLTGTVIGGGAYGSVEEVTVPLCGAAKRVHDLLVNSSKISTQFAEELQLMSTLHHPNIVQFLGVYFFPGSRCPLSSWSGCSLAFTIYWTLKQTTPSLLPPSLHRYLSSS</sequence>
<dbReference type="HOGENOM" id="CLU_1944773_0_0_7"/>
<organism evidence="2 3">
    <name type="scientific">Entotheonella factor</name>
    <dbReference type="NCBI Taxonomy" id="1429438"/>
    <lineage>
        <taxon>Bacteria</taxon>
        <taxon>Pseudomonadati</taxon>
        <taxon>Nitrospinota/Tectimicrobiota group</taxon>
        <taxon>Candidatus Tectimicrobiota</taxon>
        <taxon>Candidatus Entotheonellia</taxon>
        <taxon>Candidatus Entotheonellales</taxon>
        <taxon>Candidatus Entotheonellaceae</taxon>
        <taxon>Candidatus Entotheonella</taxon>
    </lineage>
</organism>
<reference evidence="2 3" key="1">
    <citation type="journal article" date="2014" name="Nature">
        <title>An environmental bacterial taxon with a large and distinct metabolic repertoire.</title>
        <authorList>
            <person name="Wilson M.C."/>
            <person name="Mori T."/>
            <person name="Ruckert C."/>
            <person name="Uria A.R."/>
            <person name="Helf M.J."/>
            <person name="Takada K."/>
            <person name="Gernert C."/>
            <person name="Steffens U.A."/>
            <person name="Heycke N."/>
            <person name="Schmitt S."/>
            <person name="Rinke C."/>
            <person name="Helfrich E.J."/>
            <person name="Brachmann A.O."/>
            <person name="Gurgui C."/>
            <person name="Wakimoto T."/>
            <person name="Kracht M."/>
            <person name="Crusemann M."/>
            <person name="Hentschel U."/>
            <person name="Abe I."/>
            <person name="Matsunaga S."/>
            <person name="Kalinowski J."/>
            <person name="Takeyama H."/>
            <person name="Piel J."/>
        </authorList>
    </citation>
    <scope>NUCLEOTIDE SEQUENCE [LARGE SCALE GENOMIC DNA]</scope>
    <source>
        <strain evidence="3">TSY1</strain>
    </source>
</reference>